<dbReference type="EMBL" id="CABVLU010000004">
    <property type="protein sequence ID" value="VVT56940.1"/>
    <property type="molecule type" value="Genomic_DNA"/>
</dbReference>
<reference evidence="1 2" key="1">
    <citation type="submission" date="2019-09" db="EMBL/GenBank/DDBJ databases">
        <authorList>
            <person name="Brejova B."/>
        </authorList>
    </citation>
    <scope>NUCLEOTIDE SEQUENCE [LARGE SCALE GENOMIC DNA]</scope>
</reference>
<evidence type="ECO:0000313" key="2">
    <source>
        <dbReference type="Proteomes" id="UP000398389"/>
    </source>
</evidence>
<proteinExistence type="predicted"/>
<dbReference type="GeneID" id="43584241"/>
<dbReference type="RefSeq" id="XP_031856032.1">
    <property type="nucleotide sequence ID" value="XM_032000141.1"/>
</dbReference>
<organism evidence="1 2">
    <name type="scientific">Magnusiomyces paraingens</name>
    <dbReference type="NCBI Taxonomy" id="2606893"/>
    <lineage>
        <taxon>Eukaryota</taxon>
        <taxon>Fungi</taxon>
        <taxon>Dikarya</taxon>
        <taxon>Ascomycota</taxon>
        <taxon>Saccharomycotina</taxon>
        <taxon>Dipodascomycetes</taxon>
        <taxon>Dipodascales</taxon>
        <taxon>Dipodascaceae</taxon>
        <taxon>Magnusiomyces</taxon>
    </lineage>
</organism>
<evidence type="ECO:0000313" key="1">
    <source>
        <dbReference type="EMBL" id="VVT56940.1"/>
    </source>
</evidence>
<name>A0A5E8C1U7_9ASCO</name>
<sequence length="79" mass="9162">MAVTIQPQDLETPSMADMYDPHDPQTITEWYCCQCARYHGIPPPRYDCTRCNHMMCPYCPKRRIKDGLQQQQLANATAN</sequence>
<protein>
    <submittedName>
        <fullName evidence="1">Uncharacterized protein</fullName>
    </submittedName>
</protein>
<dbReference type="AlphaFoldDB" id="A0A5E8C1U7"/>
<dbReference type="Proteomes" id="UP000398389">
    <property type="component" value="Unassembled WGS sequence"/>
</dbReference>
<keyword evidence="2" id="KW-1185">Reference proteome</keyword>
<gene>
    <name evidence="1" type="ORF">SAPINGB_P005427</name>
</gene>
<accession>A0A5E8C1U7</accession>
<dbReference type="OrthoDB" id="4087528at2759"/>